<protein>
    <submittedName>
        <fullName evidence="1">Uncharacterized protein</fullName>
    </submittedName>
</protein>
<proteinExistence type="predicted"/>
<dbReference type="AlphaFoldDB" id="A0A382ZFT9"/>
<sequence length="257" mass="27305">NGFALVSLFLVVALALGSASEQQQSPAPADSLAAGAGAGAAASQDLVKAVIDSLSPQVIAQLVKAINPVVTPNNTRLTLVPTARSLAAGTGYVESMMLFLWTVGYGLSDKHAVLAGASLIPDVEMDDQLLYFGTKSLLYKSKSTQLAAGLMSVDQKFLNERLSALYGVATLGNTNAALSLFLAFGFEGSEMAETPLIVVGGERRLGRRTYFVGELPFYDGKMVFPLLGIRRYSEDGGAHWGYTFPYFIYYSFGFGGD</sequence>
<dbReference type="EMBL" id="UINC01183490">
    <property type="protein sequence ID" value="SVD94273.1"/>
    <property type="molecule type" value="Genomic_DNA"/>
</dbReference>
<gene>
    <name evidence="1" type="ORF">METZ01_LOCUS447127</name>
</gene>
<organism evidence="1">
    <name type="scientific">marine metagenome</name>
    <dbReference type="NCBI Taxonomy" id="408172"/>
    <lineage>
        <taxon>unclassified sequences</taxon>
        <taxon>metagenomes</taxon>
        <taxon>ecological metagenomes</taxon>
    </lineage>
</organism>
<name>A0A382ZFT9_9ZZZZ</name>
<feature type="non-terminal residue" evidence="1">
    <location>
        <position position="1"/>
    </location>
</feature>
<feature type="non-terminal residue" evidence="1">
    <location>
        <position position="257"/>
    </location>
</feature>
<reference evidence="1" key="1">
    <citation type="submission" date="2018-05" db="EMBL/GenBank/DDBJ databases">
        <authorList>
            <person name="Lanie J.A."/>
            <person name="Ng W.-L."/>
            <person name="Kazmierczak K.M."/>
            <person name="Andrzejewski T.M."/>
            <person name="Davidsen T.M."/>
            <person name="Wayne K.J."/>
            <person name="Tettelin H."/>
            <person name="Glass J.I."/>
            <person name="Rusch D."/>
            <person name="Podicherti R."/>
            <person name="Tsui H.-C.T."/>
            <person name="Winkler M.E."/>
        </authorList>
    </citation>
    <scope>NUCLEOTIDE SEQUENCE</scope>
</reference>
<accession>A0A382ZFT9</accession>
<evidence type="ECO:0000313" key="1">
    <source>
        <dbReference type="EMBL" id="SVD94273.1"/>
    </source>
</evidence>